<evidence type="ECO:0000259" key="17">
    <source>
        <dbReference type="PROSITE" id="PS50109"/>
    </source>
</evidence>
<dbReference type="SUPFAM" id="SSF47384">
    <property type="entry name" value="Homodimeric domain of signal transducing histidine kinase"/>
    <property type="match status" value="1"/>
</dbReference>
<evidence type="ECO:0000256" key="12">
    <source>
        <dbReference type="ARBA" id="ARBA00023012"/>
    </source>
</evidence>
<dbReference type="InterPro" id="IPR035965">
    <property type="entry name" value="PAS-like_dom_sf"/>
</dbReference>
<keyword evidence="8 16" id="KW-0812">Transmembrane</keyword>
<keyword evidence="7" id="KW-0808">Transferase</keyword>
<dbReference type="SUPFAM" id="SSF52172">
    <property type="entry name" value="CheY-like"/>
    <property type="match status" value="1"/>
</dbReference>
<dbReference type="SUPFAM" id="SSF53850">
    <property type="entry name" value="Periplasmic binding protein-like II"/>
    <property type="match status" value="2"/>
</dbReference>
<comment type="catalytic activity">
    <reaction evidence="1">
        <text>ATP + protein L-histidine = ADP + protein N-phospho-L-histidine.</text>
        <dbReference type="EC" id="2.7.13.3"/>
    </reaction>
</comment>
<evidence type="ECO:0000256" key="7">
    <source>
        <dbReference type="ARBA" id="ARBA00022679"/>
    </source>
</evidence>
<feature type="domain" description="HPt" evidence="20">
    <location>
        <begin position="1308"/>
        <end position="1399"/>
    </location>
</feature>
<dbReference type="SMART" id="SM00387">
    <property type="entry name" value="HATPase_c"/>
    <property type="match status" value="1"/>
</dbReference>
<dbReference type="SMART" id="SM00062">
    <property type="entry name" value="PBPb"/>
    <property type="match status" value="2"/>
</dbReference>
<gene>
    <name evidence="21" type="ORF">AOG27_14165</name>
</gene>
<evidence type="ECO:0000256" key="4">
    <source>
        <dbReference type="ARBA" id="ARBA00022475"/>
    </source>
</evidence>
<feature type="domain" description="PAC" evidence="19">
    <location>
        <begin position="607"/>
        <end position="659"/>
    </location>
</feature>
<evidence type="ECO:0000256" key="14">
    <source>
        <dbReference type="PROSITE-ProRule" id="PRU00110"/>
    </source>
</evidence>
<dbReference type="InterPro" id="IPR003594">
    <property type="entry name" value="HATPase_dom"/>
</dbReference>
<feature type="modified residue" description="4-aspartylphosphate" evidence="15">
    <location>
        <position position="1208"/>
    </location>
</feature>
<protein>
    <recommendedName>
        <fullName evidence="3">histidine kinase</fullName>
        <ecNumber evidence="3">2.7.13.3</ecNumber>
    </recommendedName>
</protein>
<dbReference type="InterPro" id="IPR004358">
    <property type="entry name" value="Sig_transdc_His_kin-like_C"/>
</dbReference>
<keyword evidence="5" id="KW-0997">Cell inner membrane</keyword>
<dbReference type="CDD" id="cd17546">
    <property type="entry name" value="REC_hyHK_CKI1_RcsC-like"/>
    <property type="match status" value="1"/>
</dbReference>
<keyword evidence="4" id="KW-1003">Cell membrane</keyword>
<dbReference type="SUPFAM" id="SSF47226">
    <property type="entry name" value="Histidine-containing phosphotransfer domain, HPT domain"/>
    <property type="match status" value="1"/>
</dbReference>
<dbReference type="Gene3D" id="3.30.450.20">
    <property type="entry name" value="PAS domain"/>
    <property type="match status" value="2"/>
</dbReference>
<dbReference type="InterPro" id="IPR000700">
    <property type="entry name" value="PAS-assoc_C"/>
</dbReference>
<evidence type="ECO:0000256" key="1">
    <source>
        <dbReference type="ARBA" id="ARBA00000085"/>
    </source>
</evidence>
<evidence type="ECO:0000256" key="6">
    <source>
        <dbReference type="ARBA" id="ARBA00022553"/>
    </source>
</evidence>
<dbReference type="PROSITE" id="PS51257">
    <property type="entry name" value="PROKAR_LIPOPROTEIN"/>
    <property type="match status" value="1"/>
</dbReference>
<dbReference type="Gene3D" id="3.40.50.2300">
    <property type="match status" value="1"/>
</dbReference>
<feature type="transmembrane region" description="Helical" evidence="16">
    <location>
        <begin position="499"/>
        <end position="518"/>
    </location>
</feature>
<feature type="modified residue" description="Phosphohistidine" evidence="14">
    <location>
        <position position="1347"/>
    </location>
</feature>
<dbReference type="InterPro" id="IPR005467">
    <property type="entry name" value="His_kinase_dom"/>
</dbReference>
<evidence type="ECO:0000259" key="18">
    <source>
        <dbReference type="PROSITE" id="PS50110"/>
    </source>
</evidence>
<dbReference type="STRING" id="570156.AOG27_14165"/>
<dbReference type="OrthoDB" id="9797243at2"/>
<dbReference type="Gene3D" id="3.40.190.10">
    <property type="entry name" value="Periplasmic binding protein-like II"/>
    <property type="match status" value="4"/>
</dbReference>
<dbReference type="GO" id="GO:0009927">
    <property type="term" value="F:histidine phosphotransfer kinase activity"/>
    <property type="evidence" value="ECO:0007669"/>
    <property type="project" value="TreeGrafter"/>
</dbReference>
<evidence type="ECO:0000256" key="16">
    <source>
        <dbReference type="SAM" id="Phobius"/>
    </source>
</evidence>
<dbReference type="SUPFAM" id="SSF55785">
    <property type="entry name" value="PYP-like sensor domain (PAS domain)"/>
    <property type="match status" value="2"/>
</dbReference>
<dbReference type="EC" id="2.7.13.3" evidence="3"/>
<dbReference type="InterPro" id="IPR036097">
    <property type="entry name" value="HisK_dim/P_sf"/>
</dbReference>
<accession>A0A0P7DYX2</accession>
<dbReference type="Pfam" id="PF00072">
    <property type="entry name" value="Response_reg"/>
    <property type="match status" value="1"/>
</dbReference>
<proteinExistence type="predicted"/>
<dbReference type="InterPro" id="IPR001638">
    <property type="entry name" value="Solute-binding_3/MltF_N"/>
</dbReference>
<dbReference type="PROSITE" id="PS50113">
    <property type="entry name" value="PAC"/>
    <property type="match status" value="1"/>
</dbReference>
<evidence type="ECO:0000256" key="15">
    <source>
        <dbReference type="PROSITE-ProRule" id="PRU00169"/>
    </source>
</evidence>
<dbReference type="SMART" id="SM00388">
    <property type="entry name" value="HisKA"/>
    <property type="match status" value="1"/>
</dbReference>
<evidence type="ECO:0000256" key="3">
    <source>
        <dbReference type="ARBA" id="ARBA00012438"/>
    </source>
</evidence>
<dbReference type="CDD" id="cd00088">
    <property type="entry name" value="HPT"/>
    <property type="match status" value="1"/>
</dbReference>
<reference evidence="21 22" key="1">
    <citation type="submission" date="2015-09" db="EMBL/GenBank/DDBJ databases">
        <title>Draft Genome Sequence of Pseudoalteromonas lipolytica UCD-48B.</title>
        <authorList>
            <person name="Krusor M."/>
            <person name="Coil D.A."/>
            <person name="Lang J.M."/>
            <person name="Eisen J.A."/>
            <person name="Alexiev A."/>
        </authorList>
    </citation>
    <scope>NUCLEOTIDE SEQUENCE [LARGE SCALE GENOMIC DNA]</scope>
    <source>
        <strain evidence="21 22">UCD-48B</strain>
    </source>
</reference>
<evidence type="ECO:0000256" key="8">
    <source>
        <dbReference type="ARBA" id="ARBA00022692"/>
    </source>
</evidence>
<dbReference type="PROSITE" id="PS50109">
    <property type="entry name" value="HIS_KIN"/>
    <property type="match status" value="1"/>
</dbReference>
<dbReference type="Gene3D" id="1.20.120.160">
    <property type="entry name" value="HPT domain"/>
    <property type="match status" value="1"/>
</dbReference>
<dbReference type="InterPro" id="IPR000014">
    <property type="entry name" value="PAS"/>
</dbReference>
<dbReference type="Pfam" id="PF00512">
    <property type="entry name" value="HisKA"/>
    <property type="match status" value="1"/>
</dbReference>
<keyword evidence="11 16" id="KW-1133">Transmembrane helix</keyword>
<dbReference type="Pfam" id="PF00497">
    <property type="entry name" value="SBP_bac_3"/>
    <property type="match status" value="1"/>
</dbReference>
<keyword evidence="12" id="KW-0902">Two-component regulatory system</keyword>
<sequence length="1399" mass="158033">MLGLVLKRRFLFYLYAITLLFSCIASATQLKAGIVSYNFFPYHTQDANGQYTGVIVGYSNEIARLAGADLEYRVYDSLDELLDGLKAGEIDFAVGLNKTTQRKKHYLFSTPFMEGPRGIVVNQSIANSALKNFASLRWVCITGSSHCEYLAENGALYINRFIKPDDAFKKVADGSFDAFLGDYSVLSHQLKNRGKDGLKVVSPIWLSSETFHVMFNQQKTALRNQVNSFLASISPTTKQLWESSASEEYLAAKAYSQFKREFNKVSVKGNNNYLLTFSFIDGLFPINDTNQIGEATGYLNDTLELLSERSGFQFKYIPAANSKELERLFLANKIDLIPTMTPTRINEGVLIALPPHVSVEMVLISKRSSKTQRIGYIDLFADPKKKLPSAENLETVSFSSIVTLFYALRNDTIDSVILPQSIAAYQLNQFYIGEFYINPKYRYNQPIYFLVNKNFTELVSLLESLFKTLTSNDFNHIVNRHGIFNIERGYDKTTVNTTAILTLILICISIIYFVSWRITINREISKRKEAEQVALSKLNFTQKLIDDLPTMVVIQDSEQKRIMWNKAYKDNFAHLWDEKKRYLRDELAQVSQLLTQNKQSLHSGKVFNRQMNFTNKVGKKLELLYTKKPYLGVDGQLAGIMTVITDLTEHHNLQRENQAVQQLLQTITDTIPGGVFQYEYYDNGEGCYTYISKGAQSLLGVTSRQLNSRGMTGCISPCIVDEDRVQIAKAFKQASKRKGMIDIEFRINNLGQKVWCRYIANAQTKGNDIQQGVRWNGILLDISLLKHHQVELNKANQQALQADLVKSRFIATMSHELRTPLSGVNGFIELLKSSQVDSEQSTLIEHIEVSVTKLQGLVDDILYFADTSTGNIEVVVENVDLETHLCRILRAHEHQAKQKGLHFNLNWLTAAYTSTSVDINHLMHVLSHLLSNAVKFTSQGSITCEVKFEKQLLNITITDTGKGMTTEELAQIYKPFEQADNSFQRQFGGTGLGLALVKQLVDAMQGSITLSSTYGKGTHVYLSIPLQHTKKPQLSTSSGYWIVCSKSEELVRLLGTMAVKHTILDWPLELSELSQTENLIIDEQYMVELLGEQWRAKKGGIAAKYTIVPLSRNTQQVNDCNCHLLPIEPLYPDSLRELLNNIHTTLDIISPDKAHLYGQILIAEDNKTNQLLLEKQCQKLGIKAVMVEDGLAALRALEEGDFDLLLTDCHMPHLDGFKLAEQIRTIEKFQNLPIIGFTADDSKTCLNKALSSGMNSVLFKPYKLNELYNRLAEFIDLNKDDENIITDSKNVSLQGIKDIQHWLNVFGNESDAKMLAEVFINSLQDDLSTLEGHLNSDELDKMSAAIHKLKGALVMLQYPPISKLIVDTEKTFIDNHDTAIVIDLITELKDVIVQIRAWV</sequence>
<evidence type="ECO:0000313" key="21">
    <source>
        <dbReference type="EMBL" id="KPM82772.1"/>
    </source>
</evidence>
<dbReference type="EMBL" id="LJTC01000009">
    <property type="protein sequence ID" value="KPM82772.1"/>
    <property type="molecule type" value="Genomic_DNA"/>
</dbReference>
<dbReference type="PROSITE" id="PS50894">
    <property type="entry name" value="HPT"/>
    <property type="match status" value="1"/>
</dbReference>
<keyword evidence="10" id="KW-0547">Nucleotide-binding</keyword>
<dbReference type="RefSeq" id="WP_054553671.1">
    <property type="nucleotide sequence ID" value="NZ_LJTC01000009.1"/>
</dbReference>
<comment type="subcellular location">
    <subcellularLocation>
        <location evidence="2">Cell inner membrane</location>
        <topology evidence="2">Multi-pass membrane protein</topology>
    </subcellularLocation>
</comment>
<dbReference type="Proteomes" id="UP000050378">
    <property type="component" value="Unassembled WGS sequence"/>
</dbReference>
<evidence type="ECO:0000259" key="19">
    <source>
        <dbReference type="PROSITE" id="PS50113"/>
    </source>
</evidence>
<evidence type="ECO:0000256" key="5">
    <source>
        <dbReference type="ARBA" id="ARBA00022519"/>
    </source>
</evidence>
<dbReference type="CDD" id="cd01007">
    <property type="entry name" value="PBP2_BvgS_HisK_like"/>
    <property type="match status" value="1"/>
</dbReference>
<dbReference type="PATRIC" id="fig|570156.3.peg.3932"/>
<keyword evidence="13 16" id="KW-0472">Membrane</keyword>
<dbReference type="PROSITE" id="PS50110">
    <property type="entry name" value="RESPONSE_REGULATORY"/>
    <property type="match status" value="1"/>
</dbReference>
<dbReference type="CDD" id="cd16922">
    <property type="entry name" value="HATPase_EvgS-ArcB-TorS-like"/>
    <property type="match status" value="1"/>
</dbReference>
<keyword evidence="10" id="KW-0067">ATP-binding</keyword>
<dbReference type="GO" id="GO:0000155">
    <property type="term" value="F:phosphorelay sensor kinase activity"/>
    <property type="evidence" value="ECO:0007669"/>
    <property type="project" value="InterPro"/>
</dbReference>
<keyword evidence="9" id="KW-0418">Kinase</keyword>
<name>A0A0P7DYX2_9GAMM</name>
<evidence type="ECO:0000259" key="20">
    <source>
        <dbReference type="PROSITE" id="PS50894"/>
    </source>
</evidence>
<dbReference type="GO" id="GO:0005886">
    <property type="term" value="C:plasma membrane"/>
    <property type="evidence" value="ECO:0007669"/>
    <property type="project" value="UniProtKB-SubCell"/>
</dbReference>
<evidence type="ECO:0000313" key="22">
    <source>
        <dbReference type="Proteomes" id="UP000050378"/>
    </source>
</evidence>
<dbReference type="InterPro" id="IPR001789">
    <property type="entry name" value="Sig_transdc_resp-reg_receiver"/>
</dbReference>
<feature type="domain" description="Response regulatory" evidence="18">
    <location>
        <begin position="1159"/>
        <end position="1275"/>
    </location>
</feature>
<evidence type="ECO:0000256" key="11">
    <source>
        <dbReference type="ARBA" id="ARBA00022989"/>
    </source>
</evidence>
<evidence type="ECO:0000256" key="10">
    <source>
        <dbReference type="ARBA" id="ARBA00022840"/>
    </source>
</evidence>
<dbReference type="InterPro" id="IPR036641">
    <property type="entry name" value="HPT_dom_sf"/>
</dbReference>
<dbReference type="CDD" id="cd00082">
    <property type="entry name" value="HisKA"/>
    <property type="match status" value="1"/>
</dbReference>
<feature type="domain" description="Histidine kinase" evidence="17">
    <location>
        <begin position="812"/>
        <end position="1028"/>
    </location>
</feature>
<dbReference type="Gene3D" id="3.30.565.10">
    <property type="entry name" value="Histidine kinase-like ATPase, C-terminal domain"/>
    <property type="match status" value="1"/>
</dbReference>
<dbReference type="InterPro" id="IPR036890">
    <property type="entry name" value="HATPase_C_sf"/>
</dbReference>
<organism evidence="21 22">
    <name type="scientific">Pseudoalteromonas lipolytica</name>
    <dbReference type="NCBI Taxonomy" id="570156"/>
    <lineage>
        <taxon>Bacteria</taxon>
        <taxon>Pseudomonadati</taxon>
        <taxon>Pseudomonadota</taxon>
        <taxon>Gammaproteobacteria</taxon>
        <taxon>Alteromonadales</taxon>
        <taxon>Pseudoalteromonadaceae</taxon>
        <taxon>Pseudoalteromonas</taxon>
    </lineage>
</organism>
<evidence type="ECO:0000256" key="2">
    <source>
        <dbReference type="ARBA" id="ARBA00004429"/>
    </source>
</evidence>
<dbReference type="InterPro" id="IPR011006">
    <property type="entry name" value="CheY-like_superfamily"/>
</dbReference>
<dbReference type="Gene3D" id="1.10.287.130">
    <property type="match status" value="1"/>
</dbReference>
<dbReference type="PANTHER" id="PTHR43047">
    <property type="entry name" value="TWO-COMPONENT HISTIDINE PROTEIN KINASE"/>
    <property type="match status" value="1"/>
</dbReference>
<dbReference type="CDD" id="cd00130">
    <property type="entry name" value="PAS"/>
    <property type="match status" value="1"/>
</dbReference>
<dbReference type="SUPFAM" id="SSF55874">
    <property type="entry name" value="ATPase domain of HSP90 chaperone/DNA topoisomerase II/histidine kinase"/>
    <property type="match status" value="1"/>
</dbReference>
<dbReference type="SMART" id="SM00448">
    <property type="entry name" value="REC"/>
    <property type="match status" value="1"/>
</dbReference>
<dbReference type="PRINTS" id="PR00344">
    <property type="entry name" value="BCTRLSENSOR"/>
</dbReference>
<dbReference type="Pfam" id="PF01627">
    <property type="entry name" value="Hpt"/>
    <property type="match status" value="1"/>
</dbReference>
<comment type="caution">
    <text evidence="21">The sequence shown here is derived from an EMBL/GenBank/DDBJ whole genome shotgun (WGS) entry which is preliminary data.</text>
</comment>
<evidence type="ECO:0000256" key="9">
    <source>
        <dbReference type="ARBA" id="ARBA00022777"/>
    </source>
</evidence>
<dbReference type="InterPro" id="IPR003661">
    <property type="entry name" value="HisK_dim/P_dom"/>
</dbReference>
<keyword evidence="6 15" id="KW-0597">Phosphoprotein</keyword>
<dbReference type="FunFam" id="3.30.565.10:FF:000006">
    <property type="entry name" value="Sensor histidine kinase WalK"/>
    <property type="match status" value="1"/>
</dbReference>
<dbReference type="Pfam" id="PF02518">
    <property type="entry name" value="HATPase_c"/>
    <property type="match status" value="1"/>
</dbReference>
<dbReference type="InterPro" id="IPR008207">
    <property type="entry name" value="Sig_transdc_His_kin_Hpt_dom"/>
</dbReference>
<dbReference type="PANTHER" id="PTHR43047:SF72">
    <property type="entry name" value="OSMOSENSING HISTIDINE PROTEIN KINASE SLN1"/>
    <property type="match status" value="1"/>
</dbReference>
<evidence type="ECO:0000256" key="13">
    <source>
        <dbReference type="ARBA" id="ARBA00023136"/>
    </source>
</evidence>